<dbReference type="AlphaFoldDB" id="A0AAE0XQ60"/>
<gene>
    <name evidence="1" type="ORF">RRG08_042748</name>
</gene>
<reference evidence="1" key="1">
    <citation type="journal article" date="2023" name="G3 (Bethesda)">
        <title>A reference genome for the long-term kleptoplast-retaining sea slug Elysia crispata morphotype clarki.</title>
        <authorList>
            <person name="Eastman K.E."/>
            <person name="Pendleton A.L."/>
            <person name="Shaikh M.A."/>
            <person name="Suttiyut T."/>
            <person name="Ogas R."/>
            <person name="Tomko P."/>
            <person name="Gavelis G."/>
            <person name="Widhalm J.R."/>
            <person name="Wisecaver J.H."/>
        </authorList>
    </citation>
    <scope>NUCLEOTIDE SEQUENCE</scope>
    <source>
        <strain evidence="1">ECLA1</strain>
    </source>
</reference>
<organism evidence="1 2">
    <name type="scientific">Elysia crispata</name>
    <name type="common">lettuce slug</name>
    <dbReference type="NCBI Taxonomy" id="231223"/>
    <lineage>
        <taxon>Eukaryota</taxon>
        <taxon>Metazoa</taxon>
        <taxon>Spiralia</taxon>
        <taxon>Lophotrochozoa</taxon>
        <taxon>Mollusca</taxon>
        <taxon>Gastropoda</taxon>
        <taxon>Heterobranchia</taxon>
        <taxon>Euthyneura</taxon>
        <taxon>Panpulmonata</taxon>
        <taxon>Sacoglossa</taxon>
        <taxon>Placobranchoidea</taxon>
        <taxon>Plakobranchidae</taxon>
        <taxon>Elysia</taxon>
    </lineage>
</organism>
<evidence type="ECO:0000313" key="2">
    <source>
        <dbReference type="Proteomes" id="UP001283361"/>
    </source>
</evidence>
<evidence type="ECO:0000313" key="1">
    <source>
        <dbReference type="EMBL" id="KAK3702764.1"/>
    </source>
</evidence>
<comment type="caution">
    <text evidence="1">The sequence shown here is derived from an EMBL/GenBank/DDBJ whole genome shotgun (WGS) entry which is preliminary data.</text>
</comment>
<proteinExistence type="predicted"/>
<dbReference type="EMBL" id="JAWDGP010007852">
    <property type="protein sequence ID" value="KAK3702764.1"/>
    <property type="molecule type" value="Genomic_DNA"/>
</dbReference>
<dbReference type="Proteomes" id="UP001283361">
    <property type="component" value="Unassembled WGS sequence"/>
</dbReference>
<protein>
    <submittedName>
        <fullName evidence="1">Uncharacterized protein</fullName>
    </submittedName>
</protein>
<keyword evidence="2" id="KW-1185">Reference proteome</keyword>
<sequence>MWRITRRTVYRDRQETALRASMTVCLVLQNVADHKTYCLQGQAEDCAASVYDCVFGPAGCGGSQDVLSTGTGRRLRCLTSSICHLL</sequence>
<accession>A0AAE0XQ60</accession>
<name>A0AAE0XQ60_9GAST</name>